<keyword evidence="1" id="KW-1133">Transmembrane helix</keyword>
<evidence type="ECO:0000313" key="3">
    <source>
        <dbReference type="Proteomes" id="UP000004218"/>
    </source>
</evidence>
<feature type="transmembrane region" description="Helical" evidence="1">
    <location>
        <begin position="74"/>
        <end position="97"/>
    </location>
</feature>
<dbReference type="EMBL" id="ACSH02000004">
    <property type="protein sequence ID" value="EFM49523.1"/>
    <property type="molecule type" value="Genomic_DNA"/>
</dbReference>
<keyword evidence="3" id="KW-1185">Reference proteome</keyword>
<organism evidence="2 3">
    <name type="scientific">Corynebacterium matruchotii ATCC 14266</name>
    <dbReference type="NCBI Taxonomy" id="553207"/>
    <lineage>
        <taxon>Bacteria</taxon>
        <taxon>Bacillati</taxon>
        <taxon>Actinomycetota</taxon>
        <taxon>Actinomycetes</taxon>
        <taxon>Mycobacteriales</taxon>
        <taxon>Corynebacteriaceae</taxon>
        <taxon>Corynebacterium</taxon>
    </lineage>
</organism>
<dbReference type="AlphaFoldDB" id="E0DDS0"/>
<feature type="transmembrane region" description="Helical" evidence="1">
    <location>
        <begin position="31"/>
        <end position="53"/>
    </location>
</feature>
<proteinExistence type="predicted"/>
<comment type="caution">
    <text evidence="2">The sequence shown here is derived from an EMBL/GenBank/DDBJ whole genome shotgun (WGS) entry which is preliminary data.</text>
</comment>
<gene>
    <name evidence="2" type="ORF">HMPREF0299_7588</name>
</gene>
<sequence length="111" mass="12715">MLTLEVVQLAAASACVYLAYANTIRYGRLPLIIGGIGNLLLYYIMGYFVIILIRYSQGADVWTPMRGMDATQRLWLYIAYVPFLTWPLVLTGALFGYQERRKAQKHEIMTM</sequence>
<keyword evidence="1" id="KW-0812">Transmembrane</keyword>
<reference evidence="2" key="1">
    <citation type="submission" date="2010-08" db="EMBL/GenBank/DDBJ databases">
        <authorList>
            <person name="Harkins D.M."/>
            <person name="Madupu R."/>
            <person name="Durkin A.S."/>
            <person name="Torralba M."/>
            <person name="Methe B."/>
            <person name="Sutton G.G."/>
            <person name="Nelson K.E."/>
        </authorList>
    </citation>
    <scope>NUCLEOTIDE SEQUENCE [LARGE SCALE GENOMIC DNA]</scope>
    <source>
        <strain evidence="2">ATCC 14266</strain>
    </source>
</reference>
<name>E0DDS0_9CORY</name>
<protein>
    <submittedName>
        <fullName evidence="2">Uncharacterized protein</fullName>
    </submittedName>
</protein>
<dbReference type="Proteomes" id="UP000004218">
    <property type="component" value="Unassembled WGS sequence"/>
</dbReference>
<evidence type="ECO:0000313" key="2">
    <source>
        <dbReference type="EMBL" id="EFM49523.1"/>
    </source>
</evidence>
<keyword evidence="1" id="KW-0472">Membrane</keyword>
<evidence type="ECO:0000256" key="1">
    <source>
        <dbReference type="SAM" id="Phobius"/>
    </source>
</evidence>
<accession>E0DDS0</accession>
<dbReference type="STRING" id="553207.HMPREF0299_7588"/>